<dbReference type="PANTHER" id="PTHR42985">
    <property type="entry name" value="SODIUM-COUPLED MONOCARBOXYLATE TRANSPORTER"/>
    <property type="match status" value="1"/>
</dbReference>
<feature type="transmembrane region" description="Helical" evidence="13">
    <location>
        <begin position="182"/>
        <end position="202"/>
    </location>
</feature>
<dbReference type="InterPro" id="IPR001734">
    <property type="entry name" value="Na/solute_symporter"/>
</dbReference>
<dbReference type="InterPro" id="IPR038377">
    <property type="entry name" value="Na/Glc_symporter_sf"/>
</dbReference>
<dbReference type="InterPro" id="IPR051163">
    <property type="entry name" value="Sodium:Solute_Symporter_SSF"/>
</dbReference>
<evidence type="ECO:0000256" key="9">
    <source>
        <dbReference type="ARBA" id="ARBA00023136"/>
    </source>
</evidence>
<feature type="transmembrane region" description="Helical" evidence="13">
    <location>
        <begin position="433"/>
        <end position="450"/>
    </location>
</feature>
<keyword evidence="10" id="KW-0739">Sodium transport</keyword>
<protein>
    <submittedName>
        <fullName evidence="14">Sodium/solute symporter</fullName>
    </submittedName>
</protein>
<reference evidence="14" key="1">
    <citation type="submission" date="2024-05" db="EMBL/GenBank/DDBJ databases">
        <title>Planctomycetes of the genus Singulisphaera possess chitinolytic capabilities.</title>
        <authorList>
            <person name="Ivanova A."/>
        </authorList>
    </citation>
    <scope>NUCLEOTIDE SEQUENCE</scope>
    <source>
        <strain evidence="14">Ch08T</strain>
    </source>
</reference>
<keyword evidence="8" id="KW-0406">Ion transport</keyword>
<feature type="transmembrane region" description="Helical" evidence="13">
    <location>
        <begin position="376"/>
        <end position="398"/>
    </location>
</feature>
<feature type="transmembrane region" description="Helical" evidence="13">
    <location>
        <begin position="271"/>
        <end position="296"/>
    </location>
</feature>
<evidence type="ECO:0000256" key="12">
    <source>
        <dbReference type="SAM" id="MobiDB-lite"/>
    </source>
</evidence>
<name>A0AAU7CJB7_9BACT</name>
<keyword evidence="4" id="KW-1003">Cell membrane</keyword>
<organism evidence="14">
    <name type="scientific">Singulisphaera sp. Ch08</name>
    <dbReference type="NCBI Taxonomy" id="3120278"/>
    <lineage>
        <taxon>Bacteria</taxon>
        <taxon>Pseudomonadati</taxon>
        <taxon>Planctomycetota</taxon>
        <taxon>Planctomycetia</taxon>
        <taxon>Isosphaerales</taxon>
        <taxon>Isosphaeraceae</taxon>
        <taxon>Singulisphaera</taxon>
    </lineage>
</organism>
<feature type="transmembrane region" description="Helical" evidence="13">
    <location>
        <begin position="77"/>
        <end position="99"/>
    </location>
</feature>
<dbReference type="GO" id="GO:0015293">
    <property type="term" value="F:symporter activity"/>
    <property type="evidence" value="ECO:0007669"/>
    <property type="project" value="TreeGrafter"/>
</dbReference>
<evidence type="ECO:0000256" key="7">
    <source>
        <dbReference type="ARBA" id="ARBA00023053"/>
    </source>
</evidence>
<feature type="transmembrane region" description="Helical" evidence="13">
    <location>
        <begin position="120"/>
        <end position="139"/>
    </location>
</feature>
<dbReference type="NCBIfam" id="TIGR00813">
    <property type="entry name" value="sss"/>
    <property type="match status" value="1"/>
</dbReference>
<keyword evidence="7" id="KW-0915">Sodium</keyword>
<evidence type="ECO:0000256" key="2">
    <source>
        <dbReference type="ARBA" id="ARBA00006434"/>
    </source>
</evidence>
<keyword evidence="9 13" id="KW-0472">Membrane</keyword>
<feature type="transmembrane region" description="Helical" evidence="13">
    <location>
        <begin position="456"/>
        <end position="477"/>
    </location>
</feature>
<dbReference type="GO" id="GO:0006814">
    <property type="term" value="P:sodium ion transport"/>
    <property type="evidence" value="ECO:0007669"/>
    <property type="project" value="UniProtKB-KW"/>
</dbReference>
<evidence type="ECO:0000256" key="4">
    <source>
        <dbReference type="ARBA" id="ARBA00022475"/>
    </source>
</evidence>
<dbReference type="PROSITE" id="PS50283">
    <property type="entry name" value="NA_SOLUT_SYMP_3"/>
    <property type="match status" value="1"/>
</dbReference>
<feature type="transmembrane region" description="Helical" evidence="13">
    <location>
        <begin position="404"/>
        <end position="426"/>
    </location>
</feature>
<gene>
    <name evidence="14" type="ORF">V5E97_03695</name>
</gene>
<evidence type="ECO:0000313" key="14">
    <source>
        <dbReference type="EMBL" id="XBH05135.1"/>
    </source>
</evidence>
<feature type="transmembrane region" description="Helical" evidence="13">
    <location>
        <begin position="6"/>
        <end position="27"/>
    </location>
</feature>
<evidence type="ECO:0000256" key="10">
    <source>
        <dbReference type="ARBA" id="ARBA00023201"/>
    </source>
</evidence>
<feature type="transmembrane region" description="Helical" evidence="13">
    <location>
        <begin position="151"/>
        <end position="170"/>
    </location>
</feature>
<dbReference type="GO" id="GO:0005886">
    <property type="term" value="C:plasma membrane"/>
    <property type="evidence" value="ECO:0007669"/>
    <property type="project" value="UniProtKB-SubCell"/>
</dbReference>
<comment type="similarity">
    <text evidence="2 11">Belongs to the sodium:solute symporter (SSF) (TC 2.A.21) family.</text>
</comment>
<keyword evidence="5 13" id="KW-0812">Transmembrane</keyword>
<evidence type="ECO:0000256" key="5">
    <source>
        <dbReference type="ARBA" id="ARBA00022692"/>
    </source>
</evidence>
<accession>A0AAU7CJB7</accession>
<feature type="region of interest" description="Disordered" evidence="12">
    <location>
        <begin position="491"/>
        <end position="510"/>
    </location>
</feature>
<keyword evidence="3" id="KW-0813">Transport</keyword>
<evidence type="ECO:0000256" key="3">
    <source>
        <dbReference type="ARBA" id="ARBA00022448"/>
    </source>
</evidence>
<sequence length="510" mass="56027">MLHFSWIDYTVFAGYLLLTLAIGGMFFREKSNLSEYFLAQRSMGSVIVAMTILASLFSGISFLAAPSEGYAYGLSFYIVNFSFFIATPITTLIFLPFFYQKQFFTAYQYLEARFSVQVRTLASASFIVRVLLWLALATYAPALALEQVTGLPLWFTILCTGVLTTFYTTLGGMKAVIWTDVMQLAVLFFGQLIIAITAISRVPGGFGRVVELAQSSGKMQLSTSLDPTVRLTLWGMLIGATFMNLVQMATDQVSVQRYLTAKSLKEAQRGLWLKLWLVLPVTAVFYGTGVILYAFYKVHGDPLTSGAIRKADQILPYFVVTELPVGFPGLFIAAIYAASMSTISAGINSLTSASLIDFYQRLWPHPNPDEQVQLRYARYLTLIYGALVIGLAFLMPYLGTLLEASNSIIGLVGGPMLGLFCLGILARRTTARGALIGWVAGLVVLIPVCFMTKVSFLWYAMIGCLSTMIVGYLASLFEPAPASEKINGLTWNDRTQPLPEPGLDLEPATS</sequence>
<comment type="subcellular location">
    <subcellularLocation>
        <location evidence="1">Cell membrane</location>
        <topology evidence="1">Multi-pass membrane protein</topology>
    </subcellularLocation>
</comment>
<dbReference type="RefSeq" id="WP_406697936.1">
    <property type="nucleotide sequence ID" value="NZ_CP155447.1"/>
</dbReference>
<dbReference type="AlphaFoldDB" id="A0AAU7CJB7"/>
<evidence type="ECO:0000256" key="1">
    <source>
        <dbReference type="ARBA" id="ARBA00004651"/>
    </source>
</evidence>
<dbReference type="EMBL" id="CP155447">
    <property type="protein sequence ID" value="XBH05135.1"/>
    <property type="molecule type" value="Genomic_DNA"/>
</dbReference>
<feature type="transmembrane region" description="Helical" evidence="13">
    <location>
        <begin position="231"/>
        <end position="250"/>
    </location>
</feature>
<dbReference type="PANTHER" id="PTHR42985:SF40">
    <property type="entry name" value="LD47995P-RELATED"/>
    <property type="match status" value="1"/>
</dbReference>
<feature type="transmembrane region" description="Helical" evidence="13">
    <location>
        <begin position="47"/>
        <end position="65"/>
    </location>
</feature>
<evidence type="ECO:0000256" key="6">
    <source>
        <dbReference type="ARBA" id="ARBA00022989"/>
    </source>
</evidence>
<keyword evidence="6 13" id="KW-1133">Transmembrane helix</keyword>
<dbReference type="Gene3D" id="1.20.1730.10">
    <property type="entry name" value="Sodium/glucose cotransporter"/>
    <property type="match status" value="1"/>
</dbReference>
<dbReference type="Pfam" id="PF00474">
    <property type="entry name" value="SSF"/>
    <property type="match status" value="1"/>
</dbReference>
<evidence type="ECO:0000256" key="13">
    <source>
        <dbReference type="SAM" id="Phobius"/>
    </source>
</evidence>
<evidence type="ECO:0000256" key="11">
    <source>
        <dbReference type="RuleBase" id="RU362091"/>
    </source>
</evidence>
<evidence type="ECO:0000256" key="8">
    <source>
        <dbReference type="ARBA" id="ARBA00023065"/>
    </source>
</evidence>
<proteinExistence type="inferred from homology"/>